<sequence length="1328" mass="152879">LTSGVSIITLQRHKRNSSQMASGIAQLKHAFGFRTGINNALAFKDEQTLVYPCGANLVLYNIDHKTQKFIHGLEKSDGMTSMAMSPNRRYVALAEKTEERPLIVIYDLNSLKRRKTLYDPELQSDEFISIYFSPDSMHLISQGGAPDWKLSYWVWQKNKIIASTTTSMGNPIHEVSINPNDSTQMCVTGKDNFKVYGLNDGVIKQIGLSKIDPQHFLCHAWINEEQLAVGTAKGTWILITNGEPIEEHDMKVNILKEGEQFEDNQQELEDESQLITMESATAIVASSKHIFVACGPGLVHCFEKEVVPTKRVRYKQQKNNNVHFPTQIYRRTKEIRIPANPNSSSDTGSSSQQMVSKLVISPSEETLIASTTSHQLYLYILVSPDMGMSGKHEVGNLLRKKDQGGHKKSGVAQAANEEAEQPCEIDHFELLAQAFHEDRILGLDCCIRKPLIATCAADRTVRIWNFETKHLDLYKEFAEEAYSIALHPNGLHVLVGFSDKLRLMNLLFKDIRPFKEFPIRGCKECAFSRGGALFAAVHGNTIQIYSFMEFTNLHNLKAHNGKIRCLLWTNEDQKLISCGMDGAVYEWDVNTGKTLITRRRISENVMKSCSYSCVTATKDGSRTYAVGSDRKIKEISDSTVSLMWYGHLLFCIEHLTITPSQYIALEVDSPDMLLTAVALSSTGRMLFCGSKTGLVRSYKFPFTGNPEWEDYVGHCGQIAKMRITMNDEYLITVSDDSSIMVWELQEREGRNVKLEKEIAWAEEILITKTDLEEKTSVMSELKTRVEELKMENEYQLRLKDMNYSERIKELTEKFIKEMESLKVKNQALRIEKDKEEAKHGEQLQEVMEMHTKELEEIEKNFNEKFLAEHEKSVELQEKAQKMQESYESQISEMTAARDKMLEELTSFFENKLNEKGQLMEILKKENREQVMEHEVTKRLIEEDADREILDMKITYERRLREEREANARLRGESGIMKKKFASLQKEIDDHKEEIKKFHGETQKLNGIIRNLEKDVQGLRKEIQERDETIQDKEKRIYDLKKKNQELEKYKFVLNYKITELKKQIEPRETDIKNYKEQIQEMECELERFHKQNAALELTIVEMKQKRKSGDLELQAERQATRDVEALVRRFKTDLYNCAAKIQDPKGLKESVIALYKKHIQDDMTAEAAVGADLQKEFARQREHLEHSMAGLRKKLAKDSEVHKSDYVRIMHENVNLIEEINKLRAELKLGRNRIRDLEATLGINRRQGEAARKVLERIVGRRPNPVIVQELEEAHRALLSQQKFMGLLHEQIRNEQQCSHNAEADPRPLVGPNTHPLPPIDGGPKQEE</sequence>
<dbReference type="InterPro" id="IPR058190">
    <property type="entry name" value="CC4_CEP85"/>
</dbReference>
<feature type="domain" description="Centrosomal protein of 85 kDa-like CC4 coiled-coil" evidence="6">
    <location>
        <begin position="975"/>
        <end position="1047"/>
    </location>
</feature>
<evidence type="ECO:0000256" key="1">
    <source>
        <dbReference type="ARBA" id="ARBA00022574"/>
    </source>
</evidence>
<dbReference type="InterPro" id="IPR052993">
    <property type="entry name" value="CFA-57"/>
</dbReference>
<protein>
    <submittedName>
        <fullName evidence="7">WD_REPEATS_REGION domain-containing protein</fullName>
    </submittedName>
</protein>
<dbReference type="PROSITE" id="PS50082">
    <property type="entry name" value="WD_REPEATS_2"/>
    <property type="match status" value="2"/>
</dbReference>
<dbReference type="WBParaSite" id="SSLN_0000849001-mRNA-1">
    <property type="protein sequence ID" value="SSLN_0000849001-mRNA-1"/>
    <property type="gene ID" value="SSLN_0000849001"/>
</dbReference>
<dbReference type="InterPro" id="IPR036322">
    <property type="entry name" value="WD40_repeat_dom_sf"/>
</dbReference>
<dbReference type="InterPro" id="IPR001680">
    <property type="entry name" value="WD40_rpt"/>
</dbReference>
<dbReference type="InterPro" id="IPR019775">
    <property type="entry name" value="WD40_repeat_CS"/>
</dbReference>
<dbReference type="FunFam" id="1.10.287.1490:FF:000014">
    <property type="entry name" value="AGAP008095-PA"/>
    <property type="match status" value="1"/>
</dbReference>
<evidence type="ECO:0000256" key="3">
    <source>
        <dbReference type="PROSITE-ProRule" id="PRU00221"/>
    </source>
</evidence>
<evidence type="ECO:0000313" key="7">
    <source>
        <dbReference type="WBParaSite" id="SSLN_0000849001-mRNA-1"/>
    </source>
</evidence>
<evidence type="ECO:0000256" key="2">
    <source>
        <dbReference type="ARBA" id="ARBA00022737"/>
    </source>
</evidence>
<reference evidence="7" key="1">
    <citation type="submission" date="2016-06" db="UniProtKB">
        <authorList>
            <consortium name="WormBaseParasite"/>
        </authorList>
    </citation>
    <scope>IDENTIFICATION</scope>
</reference>
<dbReference type="SUPFAM" id="SSF50978">
    <property type="entry name" value="WD40 repeat-like"/>
    <property type="match status" value="2"/>
</dbReference>
<dbReference type="PROSITE" id="PS50294">
    <property type="entry name" value="WD_REPEATS_REGION"/>
    <property type="match status" value="2"/>
</dbReference>
<evidence type="ECO:0000256" key="5">
    <source>
        <dbReference type="SAM" id="MobiDB-lite"/>
    </source>
</evidence>
<dbReference type="Gene3D" id="1.10.287.1490">
    <property type="match status" value="1"/>
</dbReference>
<feature type="coiled-coil region" evidence="4">
    <location>
        <begin position="952"/>
        <end position="1105"/>
    </location>
</feature>
<proteinExistence type="predicted"/>
<keyword evidence="1 3" id="KW-0853">WD repeat</keyword>
<feature type="repeat" description="WD" evidence="3">
    <location>
        <begin position="556"/>
        <end position="597"/>
    </location>
</feature>
<feature type="region of interest" description="Disordered" evidence="5">
    <location>
        <begin position="1297"/>
        <end position="1328"/>
    </location>
</feature>
<feature type="coiled-coil region" evidence="4">
    <location>
        <begin position="818"/>
        <end position="903"/>
    </location>
</feature>
<dbReference type="InterPro" id="IPR015943">
    <property type="entry name" value="WD40/YVTN_repeat-like_dom_sf"/>
</dbReference>
<evidence type="ECO:0000256" key="4">
    <source>
        <dbReference type="SAM" id="Coils"/>
    </source>
</evidence>
<evidence type="ECO:0000259" key="6">
    <source>
        <dbReference type="Pfam" id="PF24555"/>
    </source>
</evidence>
<keyword evidence="4" id="KW-0175">Coiled coil</keyword>
<accession>A0A183SVB8</accession>
<name>A0A183SVB8_SCHSO</name>
<feature type="coiled-coil region" evidence="4">
    <location>
        <begin position="1206"/>
        <end position="1240"/>
    </location>
</feature>
<dbReference type="Gene3D" id="2.130.10.10">
    <property type="entry name" value="YVTN repeat-like/Quinoprotein amine dehydrogenase"/>
    <property type="match status" value="2"/>
</dbReference>
<dbReference type="PROSITE" id="PS00678">
    <property type="entry name" value="WD_REPEATS_1"/>
    <property type="match status" value="2"/>
</dbReference>
<organism evidence="7">
    <name type="scientific">Schistocephalus solidus</name>
    <name type="common">Tapeworm</name>
    <dbReference type="NCBI Taxonomy" id="70667"/>
    <lineage>
        <taxon>Eukaryota</taxon>
        <taxon>Metazoa</taxon>
        <taxon>Spiralia</taxon>
        <taxon>Lophotrochozoa</taxon>
        <taxon>Platyhelminthes</taxon>
        <taxon>Cestoda</taxon>
        <taxon>Eucestoda</taxon>
        <taxon>Diphyllobothriidea</taxon>
        <taxon>Diphyllobothriidae</taxon>
        <taxon>Schistocephalus</taxon>
    </lineage>
</organism>
<dbReference type="PANTHER" id="PTHR32215:SF0">
    <property type="entry name" value="CILIA- AND FLAGELLA-ASSOCIATED PROTEIN 57"/>
    <property type="match status" value="1"/>
</dbReference>
<dbReference type="SMART" id="SM00320">
    <property type="entry name" value="WD40"/>
    <property type="match status" value="6"/>
</dbReference>
<dbReference type="Pfam" id="PF00400">
    <property type="entry name" value="WD40"/>
    <property type="match status" value="3"/>
</dbReference>
<keyword evidence="2" id="KW-0677">Repeat</keyword>
<dbReference type="Pfam" id="PF24555">
    <property type="entry name" value="CC4_CEP85"/>
    <property type="match status" value="1"/>
</dbReference>
<dbReference type="PANTHER" id="PTHR32215">
    <property type="entry name" value="CILIA- AND FLAGELLA-ASSOCIATED PROTEIN 57"/>
    <property type="match status" value="1"/>
</dbReference>
<feature type="repeat" description="WD" evidence="3">
    <location>
        <begin position="711"/>
        <end position="752"/>
    </location>
</feature>